<proteinExistence type="predicted"/>
<reference evidence="1 2" key="1">
    <citation type="journal article" date="2012" name="Microbes Environ.">
        <title>Complete genome sequence of Bradyrhizobium sp. S23321: insights into symbiosis evolution in soil oligotrophs.</title>
        <authorList>
            <person name="Okubo T."/>
            <person name="Tsukui T."/>
            <person name="Maita H."/>
            <person name="Okamoto S."/>
            <person name="Oshima K."/>
            <person name="Fujisawa T."/>
            <person name="Saito A."/>
            <person name="Futamata H."/>
            <person name="Hattori R."/>
            <person name="Shimomura Y."/>
            <person name="Haruta S."/>
            <person name="Morimoto S."/>
            <person name="Wang Y."/>
            <person name="Sakai Y."/>
            <person name="Hattori M."/>
            <person name="Aizawa S."/>
            <person name="Nagashima K.V.P."/>
            <person name="Masuda S."/>
            <person name="Hattori T."/>
            <person name="Yamashita A."/>
            <person name="Bao Z."/>
            <person name="Hayatsu M."/>
            <person name="Kajiya-Kanegae H."/>
            <person name="Yoshinaga I."/>
            <person name="Sakamoto K."/>
            <person name="Toyota K."/>
            <person name="Nakao M."/>
            <person name="Kohara M."/>
            <person name="Anda M."/>
            <person name="Niwa R."/>
            <person name="Jung-Hwan P."/>
            <person name="Sameshima-Saito R."/>
            <person name="Tokuda S."/>
            <person name="Yamamoto S."/>
            <person name="Yamamoto S."/>
            <person name="Yokoyama T."/>
            <person name="Akutsu T."/>
            <person name="Nakamura Y."/>
            <person name="Nakahira-Yanaka Y."/>
            <person name="Takada Hoshino Y."/>
            <person name="Hirakawa H."/>
            <person name="Mitsui H."/>
            <person name="Terasawa K."/>
            <person name="Itakura M."/>
            <person name="Sato S."/>
            <person name="Ikeda-Ohtsubo W."/>
            <person name="Sakakura N."/>
            <person name="Kaminuma E."/>
            <person name="Minamisawa K."/>
        </authorList>
    </citation>
    <scope>NUCLEOTIDE SEQUENCE [LARGE SCALE GENOMIC DNA]</scope>
    <source>
        <strain evidence="1 2">S23321</strain>
    </source>
</reference>
<dbReference type="Proteomes" id="UP000007886">
    <property type="component" value="Chromosome"/>
</dbReference>
<protein>
    <submittedName>
        <fullName evidence="1">Uncharacterized protein</fullName>
    </submittedName>
</protein>
<accession>A0AAI8MBE0</accession>
<dbReference type="AlphaFoldDB" id="A0AAI8MBE0"/>
<evidence type="ECO:0000313" key="1">
    <source>
        <dbReference type="EMBL" id="BAL76993.1"/>
    </source>
</evidence>
<dbReference type="KEGG" id="brs:S23_37970"/>
<organism evidence="1 2">
    <name type="scientific">Bradyrhizobium cosmicum</name>
    <dbReference type="NCBI Taxonomy" id="1404864"/>
    <lineage>
        <taxon>Bacteria</taxon>
        <taxon>Pseudomonadati</taxon>
        <taxon>Pseudomonadota</taxon>
        <taxon>Alphaproteobacteria</taxon>
        <taxon>Hyphomicrobiales</taxon>
        <taxon>Nitrobacteraceae</taxon>
        <taxon>Bradyrhizobium</taxon>
    </lineage>
</organism>
<dbReference type="EMBL" id="AP012279">
    <property type="protein sequence ID" value="BAL76993.1"/>
    <property type="molecule type" value="Genomic_DNA"/>
</dbReference>
<dbReference type="RefSeq" id="WP_015686280.1">
    <property type="nucleotide sequence ID" value="NC_017082.1"/>
</dbReference>
<evidence type="ECO:0000313" key="2">
    <source>
        <dbReference type="Proteomes" id="UP000007886"/>
    </source>
</evidence>
<sequence>METIEKIMQAYGMMVNLTSEQNDAARQRLAVFLADKSEDNSNLTIEGLKFLRGDRATRVRRAKS</sequence>
<keyword evidence="2" id="KW-1185">Reference proteome</keyword>
<name>A0AAI8MBE0_9BRAD</name>
<gene>
    <name evidence="1" type="ORF">S23_37970</name>
</gene>